<dbReference type="KEGG" id="pgin:FRZ67_10320"/>
<accession>A0A5B8V855</accession>
<dbReference type="EMBL" id="CP042435">
    <property type="protein sequence ID" value="QEC67667.1"/>
    <property type="molecule type" value="Genomic_DNA"/>
</dbReference>
<proteinExistence type="predicted"/>
<dbReference type="RefSeq" id="WP_147189474.1">
    <property type="nucleotide sequence ID" value="NZ_CP042435.1"/>
</dbReference>
<name>A0A5B8V855_9BACT</name>
<dbReference type="AlphaFoldDB" id="A0A5B8V855"/>
<evidence type="ECO:0000313" key="2">
    <source>
        <dbReference type="Proteomes" id="UP000321533"/>
    </source>
</evidence>
<sequence>MQSLPAQQYLFAHVREILPANASLADSIASLLSVSNDSAYRRIRCETALTLDETKILAEHFNLSIDQLLHFNNNSVLFQNSRITGENTFENFLKGLEEQLTAIQHFDNHEIIYLTKDIHLFQTFYFQPFFAFRYFFWMKSIIQHPDYRNKQFSFDCLPKHIEKMGHNITRLYNRYSSIELWNTECINSILFQIEYYREVGFFRSAEDIDVLYESVIETLDHLCRQAEAGSKFLPHENPELKKNNFQLYYNRVILADNTIFVKVDNRPVVYLNYDVLNYMQTSNELFCNDTYEMMQNLIRRSTLISSQNESQRYKFFNEVKQKLIAHKNKR</sequence>
<protein>
    <submittedName>
        <fullName evidence="1">Uncharacterized protein</fullName>
    </submittedName>
</protein>
<keyword evidence="2" id="KW-1185">Reference proteome</keyword>
<gene>
    <name evidence="1" type="ORF">FRZ67_10320</name>
</gene>
<reference evidence="1 2" key="1">
    <citation type="journal article" date="2016" name="Int. J. Syst. Evol. Microbiol.">
        <title>Panacibacter ginsenosidivorans gen. nov., sp. nov., with ginsenoside converting activity isolated from soil of a ginseng field.</title>
        <authorList>
            <person name="Siddiqi M.Z."/>
            <person name="Muhammad Shafi S."/>
            <person name="Choi K.D."/>
            <person name="Im W.T."/>
        </authorList>
    </citation>
    <scope>NUCLEOTIDE SEQUENCE [LARGE SCALE GENOMIC DNA]</scope>
    <source>
        <strain evidence="1 2">Gsoil1550</strain>
    </source>
</reference>
<evidence type="ECO:0000313" key="1">
    <source>
        <dbReference type="EMBL" id="QEC67667.1"/>
    </source>
</evidence>
<dbReference type="OrthoDB" id="1098026at2"/>
<dbReference type="Proteomes" id="UP000321533">
    <property type="component" value="Chromosome"/>
</dbReference>
<organism evidence="1 2">
    <name type="scientific">Panacibacter ginsenosidivorans</name>
    <dbReference type="NCBI Taxonomy" id="1813871"/>
    <lineage>
        <taxon>Bacteria</taxon>
        <taxon>Pseudomonadati</taxon>
        <taxon>Bacteroidota</taxon>
        <taxon>Chitinophagia</taxon>
        <taxon>Chitinophagales</taxon>
        <taxon>Chitinophagaceae</taxon>
        <taxon>Panacibacter</taxon>
    </lineage>
</organism>